<evidence type="ECO:0000313" key="1">
    <source>
        <dbReference type="EMBL" id="KIM89496.1"/>
    </source>
</evidence>
<proteinExistence type="predicted"/>
<dbReference type="InParanoid" id="A0A0C3GFT2"/>
<protein>
    <submittedName>
        <fullName evidence="1">Uncharacterized protein</fullName>
    </submittedName>
</protein>
<dbReference type="AlphaFoldDB" id="A0A0C3GFT2"/>
<evidence type="ECO:0000313" key="2">
    <source>
        <dbReference type="Proteomes" id="UP000054166"/>
    </source>
</evidence>
<accession>A0A0C3GFT2</accession>
<organism evidence="1 2">
    <name type="scientific">Piloderma croceum (strain F 1598)</name>
    <dbReference type="NCBI Taxonomy" id="765440"/>
    <lineage>
        <taxon>Eukaryota</taxon>
        <taxon>Fungi</taxon>
        <taxon>Dikarya</taxon>
        <taxon>Basidiomycota</taxon>
        <taxon>Agaricomycotina</taxon>
        <taxon>Agaricomycetes</taxon>
        <taxon>Agaricomycetidae</taxon>
        <taxon>Atheliales</taxon>
        <taxon>Atheliaceae</taxon>
        <taxon>Piloderma</taxon>
    </lineage>
</organism>
<keyword evidence="2" id="KW-1185">Reference proteome</keyword>
<dbReference type="HOGENOM" id="CLU_2740905_0_0_1"/>
<reference evidence="2" key="2">
    <citation type="submission" date="2015-01" db="EMBL/GenBank/DDBJ databases">
        <title>Evolutionary Origins and Diversification of the Mycorrhizal Mutualists.</title>
        <authorList>
            <consortium name="DOE Joint Genome Institute"/>
            <consortium name="Mycorrhizal Genomics Consortium"/>
            <person name="Kohler A."/>
            <person name="Kuo A."/>
            <person name="Nagy L.G."/>
            <person name="Floudas D."/>
            <person name="Copeland A."/>
            <person name="Barry K.W."/>
            <person name="Cichocki N."/>
            <person name="Veneault-Fourrey C."/>
            <person name="LaButti K."/>
            <person name="Lindquist E.A."/>
            <person name="Lipzen A."/>
            <person name="Lundell T."/>
            <person name="Morin E."/>
            <person name="Murat C."/>
            <person name="Riley R."/>
            <person name="Ohm R."/>
            <person name="Sun H."/>
            <person name="Tunlid A."/>
            <person name="Henrissat B."/>
            <person name="Grigoriev I.V."/>
            <person name="Hibbett D.S."/>
            <person name="Martin F."/>
        </authorList>
    </citation>
    <scope>NUCLEOTIDE SEQUENCE [LARGE SCALE GENOMIC DNA]</scope>
    <source>
        <strain evidence="2">F 1598</strain>
    </source>
</reference>
<name>A0A0C3GFT2_PILCF</name>
<dbReference type="EMBL" id="KN832975">
    <property type="protein sequence ID" value="KIM89496.1"/>
    <property type="molecule type" value="Genomic_DNA"/>
</dbReference>
<gene>
    <name evidence="1" type="ORF">PILCRDRAFT_813428</name>
</gene>
<dbReference type="Proteomes" id="UP000054166">
    <property type="component" value="Unassembled WGS sequence"/>
</dbReference>
<reference evidence="1 2" key="1">
    <citation type="submission" date="2014-04" db="EMBL/GenBank/DDBJ databases">
        <authorList>
            <consortium name="DOE Joint Genome Institute"/>
            <person name="Kuo A."/>
            <person name="Tarkka M."/>
            <person name="Buscot F."/>
            <person name="Kohler A."/>
            <person name="Nagy L.G."/>
            <person name="Floudas D."/>
            <person name="Copeland A."/>
            <person name="Barry K.W."/>
            <person name="Cichocki N."/>
            <person name="Veneault-Fourrey C."/>
            <person name="LaButti K."/>
            <person name="Lindquist E.A."/>
            <person name="Lipzen A."/>
            <person name="Lundell T."/>
            <person name="Morin E."/>
            <person name="Murat C."/>
            <person name="Sun H."/>
            <person name="Tunlid A."/>
            <person name="Henrissat B."/>
            <person name="Grigoriev I.V."/>
            <person name="Hibbett D.S."/>
            <person name="Martin F."/>
            <person name="Nordberg H.P."/>
            <person name="Cantor M.N."/>
            <person name="Hua S.X."/>
        </authorList>
    </citation>
    <scope>NUCLEOTIDE SEQUENCE [LARGE SCALE GENOMIC DNA]</scope>
    <source>
        <strain evidence="1 2">F 1598</strain>
    </source>
</reference>
<sequence>MAESRAYNHLGTVQVPAGRPPCTISSTPISTINNGYAKVEDSVACNVTVVDSASLIKYFGTSMRLAAAKTV</sequence>